<reference evidence="2" key="2">
    <citation type="submission" date="2020-09" db="EMBL/GenBank/DDBJ databases">
        <authorList>
            <person name="Kikuchi T."/>
        </authorList>
    </citation>
    <scope>NUCLEOTIDE SEQUENCE</scope>
    <source>
        <strain evidence="2">Ka4C1</strain>
    </source>
</reference>
<dbReference type="WBParaSite" id="BXY_0475500.1">
    <property type="protein sequence ID" value="BXY_0475500.1"/>
    <property type="gene ID" value="BXY_0475500"/>
</dbReference>
<organism evidence="3 5">
    <name type="scientific">Bursaphelenchus xylophilus</name>
    <name type="common">Pinewood nematode worm</name>
    <name type="synonym">Aphelenchoides xylophilus</name>
    <dbReference type="NCBI Taxonomy" id="6326"/>
    <lineage>
        <taxon>Eukaryota</taxon>
        <taxon>Metazoa</taxon>
        <taxon>Ecdysozoa</taxon>
        <taxon>Nematoda</taxon>
        <taxon>Chromadorea</taxon>
        <taxon>Rhabditida</taxon>
        <taxon>Tylenchina</taxon>
        <taxon>Tylenchomorpha</taxon>
        <taxon>Aphelenchoidea</taxon>
        <taxon>Aphelenchoididae</taxon>
        <taxon>Bursaphelenchus</taxon>
    </lineage>
</organism>
<evidence type="ECO:0000313" key="3">
    <source>
        <dbReference type="Proteomes" id="UP000095284"/>
    </source>
</evidence>
<dbReference type="Proteomes" id="UP000095284">
    <property type="component" value="Unplaced"/>
</dbReference>
<keyword evidence="1" id="KW-0732">Signal</keyword>
<accession>A0A1I7RVJ3</accession>
<evidence type="ECO:0000256" key="1">
    <source>
        <dbReference type="SAM" id="SignalP"/>
    </source>
</evidence>
<dbReference type="EMBL" id="CAJFDI010000001">
    <property type="protein sequence ID" value="CAD5208504.1"/>
    <property type="molecule type" value="Genomic_DNA"/>
</dbReference>
<sequence length="66" mass="7210">MRSNIVNILLLLLLSMLPITEARGWSGGLGRAGGWGRRGMGMGRGWGRRGFNFPGRGMVFGRGFWG</sequence>
<evidence type="ECO:0000313" key="5">
    <source>
        <dbReference type="WBParaSite" id="BXY_0475500.1"/>
    </source>
</evidence>
<protein>
    <submittedName>
        <fullName evidence="2">(pine wood nematode) hypothetical protein</fullName>
    </submittedName>
</protein>
<gene>
    <name evidence="2" type="ORF">BXYJ_LOCUS740</name>
</gene>
<reference evidence="5" key="1">
    <citation type="submission" date="2016-11" db="UniProtKB">
        <authorList>
            <consortium name="WormBaseParasite"/>
        </authorList>
    </citation>
    <scope>IDENTIFICATION</scope>
</reference>
<dbReference type="AlphaFoldDB" id="A0A1I7RVJ3"/>
<proteinExistence type="predicted"/>
<dbReference type="Proteomes" id="UP000659654">
    <property type="component" value="Unassembled WGS sequence"/>
</dbReference>
<feature type="signal peptide" evidence="1">
    <location>
        <begin position="1"/>
        <end position="22"/>
    </location>
</feature>
<dbReference type="Proteomes" id="UP000582659">
    <property type="component" value="Unassembled WGS sequence"/>
</dbReference>
<name>A0A1I7RVJ3_BURXY</name>
<evidence type="ECO:0000313" key="4">
    <source>
        <dbReference type="Proteomes" id="UP000659654"/>
    </source>
</evidence>
<keyword evidence="4" id="KW-1185">Reference proteome</keyword>
<dbReference type="EMBL" id="CAJFCV020000001">
    <property type="protein sequence ID" value="CAG9081761.1"/>
    <property type="molecule type" value="Genomic_DNA"/>
</dbReference>
<feature type="chain" id="PRO_5035359446" evidence="1">
    <location>
        <begin position="23"/>
        <end position="66"/>
    </location>
</feature>
<evidence type="ECO:0000313" key="2">
    <source>
        <dbReference type="EMBL" id="CAD5208504.1"/>
    </source>
</evidence>